<comment type="similarity">
    <text evidence="2 6">Belongs to the bacterial solute-binding protein 9 family.</text>
</comment>
<dbReference type="InterPro" id="IPR006129">
    <property type="entry name" value="AdhesinB"/>
</dbReference>
<dbReference type="PRINTS" id="PR00691">
    <property type="entry name" value="ADHESINB"/>
</dbReference>
<dbReference type="Gene3D" id="3.40.50.1980">
    <property type="entry name" value="Nitrogenase molybdenum iron protein domain"/>
    <property type="match status" value="2"/>
</dbReference>
<keyword evidence="4" id="KW-0479">Metal-binding</keyword>
<protein>
    <submittedName>
        <fullName evidence="8">Zinc ABC transporter substrate-binding protein</fullName>
    </submittedName>
</protein>
<evidence type="ECO:0000256" key="5">
    <source>
        <dbReference type="ARBA" id="ARBA00022729"/>
    </source>
</evidence>
<feature type="signal peptide" evidence="7">
    <location>
        <begin position="1"/>
        <end position="22"/>
    </location>
</feature>
<evidence type="ECO:0000313" key="8">
    <source>
        <dbReference type="EMBL" id="MBK1825951.1"/>
    </source>
</evidence>
<sequence>MQLPKCSLLASAVGILASLSTACDSPAPTTANDPSAPIRVTATIGMIGDIVERIGGDHVQVETLIGEGVDPHLYKPTSKDVKALIASDLVFYNGLKLEGKMGDVLERVGAKGKPVKAVTEAILDQKDYLIEDGEDHYDPHVWMDVRGWMRGVDVIADTLSEVRPEHAQDFNLNREDLLEELRVLDDYAFSALASIPADQRVLVTAHDAFGYMAKAYGLEVIGIQGISTESEAGVHDLTRLVEMIVERKIPAVFVESSVSDKNVRALIEGAAAAGHTVAIGGELFSDAMGKAGTYEGTYEGMIDHNVTTITRALGGSAPEKGYRGELGTP</sequence>
<dbReference type="InterPro" id="IPR006127">
    <property type="entry name" value="ZnuA-like"/>
</dbReference>
<dbReference type="Pfam" id="PF01297">
    <property type="entry name" value="ZnuA"/>
    <property type="match status" value="1"/>
</dbReference>
<organism evidence="8 9">
    <name type="scientific">Haloferula rosea</name>
    <dbReference type="NCBI Taxonomy" id="490093"/>
    <lineage>
        <taxon>Bacteria</taxon>
        <taxon>Pseudomonadati</taxon>
        <taxon>Verrucomicrobiota</taxon>
        <taxon>Verrucomicrobiia</taxon>
        <taxon>Verrucomicrobiales</taxon>
        <taxon>Verrucomicrobiaceae</taxon>
        <taxon>Haloferula</taxon>
    </lineage>
</organism>
<evidence type="ECO:0000256" key="7">
    <source>
        <dbReference type="SAM" id="SignalP"/>
    </source>
</evidence>
<gene>
    <name evidence="8" type="ORF">JIN81_02885</name>
</gene>
<dbReference type="InterPro" id="IPR050492">
    <property type="entry name" value="Bact_metal-bind_prot9"/>
</dbReference>
<dbReference type="PANTHER" id="PTHR42953">
    <property type="entry name" value="HIGH-AFFINITY ZINC UPTAKE SYSTEM PROTEIN ZNUA-RELATED"/>
    <property type="match status" value="1"/>
</dbReference>
<dbReference type="GO" id="GO:0007155">
    <property type="term" value="P:cell adhesion"/>
    <property type="evidence" value="ECO:0007669"/>
    <property type="project" value="InterPro"/>
</dbReference>
<dbReference type="GO" id="GO:0030001">
    <property type="term" value="P:metal ion transport"/>
    <property type="evidence" value="ECO:0007669"/>
    <property type="project" value="InterPro"/>
</dbReference>
<dbReference type="RefSeq" id="WP_200276143.1">
    <property type="nucleotide sequence ID" value="NZ_JAENII010000002.1"/>
</dbReference>
<dbReference type="PROSITE" id="PS51257">
    <property type="entry name" value="PROKAR_LIPOPROTEIN"/>
    <property type="match status" value="1"/>
</dbReference>
<dbReference type="GO" id="GO:0046872">
    <property type="term" value="F:metal ion binding"/>
    <property type="evidence" value="ECO:0007669"/>
    <property type="project" value="UniProtKB-KW"/>
</dbReference>
<dbReference type="PRINTS" id="PR00690">
    <property type="entry name" value="ADHESNFAMILY"/>
</dbReference>
<evidence type="ECO:0000256" key="4">
    <source>
        <dbReference type="ARBA" id="ARBA00022723"/>
    </source>
</evidence>
<dbReference type="EMBL" id="JAENII010000002">
    <property type="protein sequence ID" value="MBK1825951.1"/>
    <property type="molecule type" value="Genomic_DNA"/>
</dbReference>
<evidence type="ECO:0000256" key="3">
    <source>
        <dbReference type="ARBA" id="ARBA00022448"/>
    </source>
</evidence>
<comment type="caution">
    <text evidence="8">The sequence shown here is derived from an EMBL/GenBank/DDBJ whole genome shotgun (WGS) entry which is preliminary data.</text>
</comment>
<dbReference type="AlphaFoldDB" id="A0A934RC84"/>
<comment type="subcellular location">
    <subcellularLocation>
        <location evidence="1">Cell envelope</location>
    </subcellularLocation>
</comment>
<proteinExistence type="inferred from homology"/>
<dbReference type="SUPFAM" id="SSF53807">
    <property type="entry name" value="Helical backbone' metal receptor"/>
    <property type="match status" value="1"/>
</dbReference>
<keyword evidence="3 6" id="KW-0813">Transport</keyword>
<dbReference type="Proteomes" id="UP000658278">
    <property type="component" value="Unassembled WGS sequence"/>
</dbReference>
<keyword evidence="5 7" id="KW-0732">Signal</keyword>
<name>A0A934RC84_9BACT</name>
<dbReference type="GO" id="GO:0030313">
    <property type="term" value="C:cell envelope"/>
    <property type="evidence" value="ECO:0007669"/>
    <property type="project" value="UniProtKB-SubCell"/>
</dbReference>
<evidence type="ECO:0000313" key="9">
    <source>
        <dbReference type="Proteomes" id="UP000658278"/>
    </source>
</evidence>
<reference evidence="8" key="1">
    <citation type="submission" date="2021-01" db="EMBL/GenBank/DDBJ databases">
        <title>Modified the classification status of verrucomicrobia.</title>
        <authorList>
            <person name="Feng X."/>
        </authorList>
    </citation>
    <scope>NUCLEOTIDE SEQUENCE</scope>
    <source>
        <strain evidence="8">KCTC 22201</strain>
    </source>
</reference>
<feature type="chain" id="PRO_5036928732" evidence="7">
    <location>
        <begin position="23"/>
        <end position="329"/>
    </location>
</feature>
<evidence type="ECO:0000256" key="6">
    <source>
        <dbReference type="RuleBase" id="RU003512"/>
    </source>
</evidence>
<accession>A0A934RC84</accession>
<evidence type="ECO:0000256" key="1">
    <source>
        <dbReference type="ARBA" id="ARBA00004196"/>
    </source>
</evidence>
<keyword evidence="9" id="KW-1185">Reference proteome</keyword>
<dbReference type="PANTHER" id="PTHR42953:SF1">
    <property type="entry name" value="METAL-BINDING PROTEIN HI_0362-RELATED"/>
    <property type="match status" value="1"/>
</dbReference>
<evidence type="ECO:0000256" key="2">
    <source>
        <dbReference type="ARBA" id="ARBA00011028"/>
    </source>
</evidence>
<dbReference type="InterPro" id="IPR006128">
    <property type="entry name" value="Lipoprotein_PsaA-like"/>
</dbReference>